<organism evidence="1 2">
    <name type="scientific">Colocasia esculenta</name>
    <name type="common">Wild taro</name>
    <name type="synonym">Arum esculentum</name>
    <dbReference type="NCBI Taxonomy" id="4460"/>
    <lineage>
        <taxon>Eukaryota</taxon>
        <taxon>Viridiplantae</taxon>
        <taxon>Streptophyta</taxon>
        <taxon>Embryophyta</taxon>
        <taxon>Tracheophyta</taxon>
        <taxon>Spermatophyta</taxon>
        <taxon>Magnoliopsida</taxon>
        <taxon>Liliopsida</taxon>
        <taxon>Araceae</taxon>
        <taxon>Aroideae</taxon>
        <taxon>Colocasieae</taxon>
        <taxon>Colocasia</taxon>
    </lineage>
</organism>
<evidence type="ECO:0000313" key="2">
    <source>
        <dbReference type="Proteomes" id="UP000652761"/>
    </source>
</evidence>
<protein>
    <submittedName>
        <fullName evidence="1">Uncharacterized protein</fullName>
    </submittedName>
</protein>
<dbReference type="EMBL" id="NMUH01001137">
    <property type="protein sequence ID" value="MQL89311.1"/>
    <property type="molecule type" value="Genomic_DNA"/>
</dbReference>
<dbReference type="AlphaFoldDB" id="A0A843V007"/>
<evidence type="ECO:0000313" key="1">
    <source>
        <dbReference type="EMBL" id="MQL89311.1"/>
    </source>
</evidence>
<feature type="non-terminal residue" evidence="1">
    <location>
        <position position="1"/>
    </location>
</feature>
<reference evidence="1" key="1">
    <citation type="submission" date="2017-07" db="EMBL/GenBank/DDBJ databases">
        <title>Taro Niue Genome Assembly and Annotation.</title>
        <authorList>
            <person name="Atibalentja N."/>
            <person name="Keating K."/>
            <person name="Fields C.J."/>
        </authorList>
    </citation>
    <scope>NUCLEOTIDE SEQUENCE</scope>
    <source>
        <strain evidence="1">Niue_2</strain>
        <tissue evidence="1">Leaf</tissue>
    </source>
</reference>
<keyword evidence="2" id="KW-1185">Reference proteome</keyword>
<proteinExistence type="predicted"/>
<name>A0A843V007_COLES</name>
<gene>
    <name evidence="1" type="ORF">Taro_021885</name>
</gene>
<comment type="caution">
    <text evidence="1">The sequence shown here is derived from an EMBL/GenBank/DDBJ whole genome shotgun (WGS) entry which is preliminary data.</text>
</comment>
<dbReference type="Proteomes" id="UP000652761">
    <property type="component" value="Unassembled WGS sequence"/>
</dbReference>
<accession>A0A843V007</accession>
<sequence length="84" mass="8862">LSAVSEVKIKFADLLEGYCHKISVGSKHGKRSPLPPGHGWKMCRWCGQQQLVGVVACATVTVVAGLQQHHLATPMGGSGEGQVI</sequence>